<feature type="coiled-coil region" evidence="1">
    <location>
        <begin position="99"/>
        <end position="224"/>
    </location>
</feature>
<proteinExistence type="predicted"/>
<evidence type="ECO:0000256" key="1">
    <source>
        <dbReference type="SAM" id="Coils"/>
    </source>
</evidence>
<name>A0ABY8IDL5_9HYPH</name>
<feature type="region of interest" description="Disordered" evidence="2">
    <location>
        <begin position="257"/>
        <end position="302"/>
    </location>
</feature>
<dbReference type="RefSeq" id="WP_142823523.1">
    <property type="nucleotide sequence ID" value="NZ_CP117267.1"/>
</dbReference>
<dbReference type="Proteomes" id="UP000318939">
    <property type="component" value="Chromosome"/>
</dbReference>
<feature type="compositionally biased region" description="Low complexity" evidence="2">
    <location>
        <begin position="269"/>
        <end position="296"/>
    </location>
</feature>
<accession>A0ABY8IDL5</accession>
<organism evidence="3 4">
    <name type="scientific">Rhizobium rhododendri</name>
    <dbReference type="NCBI Taxonomy" id="2506430"/>
    <lineage>
        <taxon>Bacteria</taxon>
        <taxon>Pseudomonadati</taxon>
        <taxon>Pseudomonadota</taxon>
        <taxon>Alphaproteobacteria</taxon>
        <taxon>Hyphomicrobiales</taxon>
        <taxon>Rhizobiaceae</taxon>
        <taxon>Rhizobium/Agrobacterium group</taxon>
        <taxon>Rhizobium</taxon>
    </lineage>
</organism>
<reference evidence="3" key="2">
    <citation type="journal article" date="2023" name="MicrobiologyOpen">
        <title>Genomics of the tumorigenes clade of the family Rhizobiaceae and description of Rhizobium rhododendri sp. nov.</title>
        <authorList>
            <person name="Kuzmanovic N."/>
            <person name="diCenzo G.C."/>
            <person name="Bunk B."/>
            <person name="Sproeer C."/>
            <person name="Fruehling A."/>
            <person name="Neumann-Schaal M."/>
            <person name="Overmann J."/>
            <person name="Smalla K."/>
        </authorList>
    </citation>
    <scope>NUCLEOTIDE SEQUENCE</scope>
    <source>
        <strain evidence="3">Rho-6.2</strain>
    </source>
</reference>
<feature type="compositionally biased region" description="Basic and acidic residues" evidence="2">
    <location>
        <begin position="368"/>
        <end position="396"/>
    </location>
</feature>
<feature type="region of interest" description="Disordered" evidence="2">
    <location>
        <begin position="361"/>
        <end position="396"/>
    </location>
</feature>
<gene>
    <name evidence="3" type="ORF">PR018_10985</name>
</gene>
<keyword evidence="4" id="KW-1185">Reference proteome</keyword>
<dbReference type="EMBL" id="CP117267">
    <property type="protein sequence ID" value="WFS21703.1"/>
    <property type="molecule type" value="Genomic_DNA"/>
</dbReference>
<sequence length="396" mass="43615">MIQFALLFGLGFLTAVILVCMVAPVIHRRIVHFTEKRLRATMPLSAQEVRAQKDMARALYAAENAKTEQALSRQREKSIALQIAQEVVKKEAGRLAMENEQLHAQINDMSVEASDLRARLRREESNISQLRSSLRVSELAHAEKEADLDSLRKRIDRMAVDADNTKIDLAAREAEIENLRVRFNGLRTERDAARSELETFTRRATEAEMRLGEEQNKVTRLEEKLSREVASNADQQNLIARRVEEVTRLKQKLKMATTDAKEAAKSSRRAAGPAKATAADGTKNVKSTSSAPADTDTVADDAEPALGADIAVLADDARNRSTALSDRLLKSRSTAQDGALREEIATIAASMVALTALTEGKQSPIHALLEKNGESDSGDRRSLADRASELLEKPSV</sequence>
<keyword evidence="1" id="KW-0175">Coiled coil</keyword>
<reference evidence="3" key="1">
    <citation type="journal article" date="2019" name="Phytopathology">
        <title>A Novel Group of Rhizobium tumorigenes-Like Agrobacteria Associated with Crown Gall Disease of Rhododendron and Blueberry.</title>
        <authorList>
            <person name="Kuzmanovic N."/>
            <person name="Behrens P."/>
            <person name="Idczak E."/>
            <person name="Wagner S."/>
            <person name="Gotz M."/>
            <person name="Sproer C."/>
            <person name="Bunk B."/>
            <person name="Overmann J."/>
            <person name="Smalla K."/>
        </authorList>
    </citation>
    <scope>NUCLEOTIDE SEQUENCE</scope>
    <source>
        <strain evidence="3">Rho-6.2</strain>
    </source>
</reference>
<evidence type="ECO:0000256" key="2">
    <source>
        <dbReference type="SAM" id="MobiDB-lite"/>
    </source>
</evidence>
<evidence type="ECO:0000313" key="3">
    <source>
        <dbReference type="EMBL" id="WFS21703.1"/>
    </source>
</evidence>
<evidence type="ECO:0000313" key="4">
    <source>
        <dbReference type="Proteomes" id="UP000318939"/>
    </source>
</evidence>
<protein>
    <submittedName>
        <fullName evidence="3">Uncharacterized protein</fullName>
    </submittedName>
</protein>